<accession>M3C3Y0</accession>
<dbReference type="EMBL" id="AOHP01000004">
    <property type="protein sequence ID" value="EMF31084.1"/>
    <property type="molecule type" value="Genomic_DNA"/>
</dbReference>
<protein>
    <submittedName>
        <fullName evidence="2">Uncharacterized protein</fullName>
    </submittedName>
</protein>
<proteinExistence type="predicted"/>
<evidence type="ECO:0000313" key="3">
    <source>
        <dbReference type="Proteomes" id="UP000011732"/>
    </source>
</evidence>
<comment type="caution">
    <text evidence="2">The sequence shown here is derived from an EMBL/GenBank/DDBJ whole genome shotgun (WGS) entry which is preliminary data.</text>
</comment>
<sequence length="91" mass="9556">MAQVAGVTADQLREAGRADAAEELAELERQAVAQPTGFASDPQIDAIATLLATLPPEAQDEVLRRVRGSTPAPAPSAQEADNARSRHRRAG</sequence>
<organism evidence="2 3">
    <name type="scientific">Streptomyces gancidicus BKS 13-15</name>
    <dbReference type="NCBI Taxonomy" id="1284664"/>
    <lineage>
        <taxon>Bacteria</taxon>
        <taxon>Bacillati</taxon>
        <taxon>Actinomycetota</taxon>
        <taxon>Actinomycetes</taxon>
        <taxon>Kitasatosporales</taxon>
        <taxon>Streptomycetaceae</taxon>
        <taxon>Streptomyces</taxon>
        <taxon>Streptomyces pseudogriseolus group</taxon>
    </lineage>
</organism>
<evidence type="ECO:0000256" key="1">
    <source>
        <dbReference type="SAM" id="MobiDB-lite"/>
    </source>
</evidence>
<dbReference type="PATRIC" id="fig|1284664.3.peg.127"/>
<dbReference type="AlphaFoldDB" id="M3C3Y0"/>
<evidence type="ECO:0000313" key="2">
    <source>
        <dbReference type="EMBL" id="EMF31084.1"/>
    </source>
</evidence>
<keyword evidence="3" id="KW-1185">Reference proteome</keyword>
<feature type="region of interest" description="Disordered" evidence="1">
    <location>
        <begin position="66"/>
        <end position="91"/>
    </location>
</feature>
<reference evidence="2 3" key="1">
    <citation type="journal article" date="2013" name="Genome Announc.">
        <title>Draft Genome Sequence of Streptomyces gancidicus Strain BKS 13-15.</title>
        <authorList>
            <person name="Kumar S."/>
            <person name="Kaur N."/>
            <person name="Singh N.K."/>
            <person name="Raghava G.P."/>
            <person name="Mayilraj S."/>
        </authorList>
    </citation>
    <scope>NUCLEOTIDE SEQUENCE [LARGE SCALE GENOMIC DNA]</scope>
    <source>
        <strain evidence="2 3">BKS 13-15</strain>
    </source>
</reference>
<name>M3C3Y0_STREZ</name>
<dbReference type="Proteomes" id="UP000011732">
    <property type="component" value="Unassembled WGS sequence"/>
</dbReference>
<gene>
    <name evidence="2" type="ORF">H114_00607</name>
</gene>